<feature type="region of interest" description="Disordered" evidence="1">
    <location>
        <begin position="1"/>
        <end position="22"/>
    </location>
</feature>
<accession>A0A2Z6NBS9</accession>
<evidence type="ECO:0000256" key="1">
    <source>
        <dbReference type="SAM" id="MobiDB-lite"/>
    </source>
</evidence>
<dbReference type="Proteomes" id="UP000242715">
    <property type="component" value="Unassembled WGS sequence"/>
</dbReference>
<keyword evidence="3" id="KW-1185">Reference proteome</keyword>
<dbReference type="AlphaFoldDB" id="A0A2Z6NBS9"/>
<organism evidence="2 3">
    <name type="scientific">Trifolium subterraneum</name>
    <name type="common">Subterranean clover</name>
    <dbReference type="NCBI Taxonomy" id="3900"/>
    <lineage>
        <taxon>Eukaryota</taxon>
        <taxon>Viridiplantae</taxon>
        <taxon>Streptophyta</taxon>
        <taxon>Embryophyta</taxon>
        <taxon>Tracheophyta</taxon>
        <taxon>Spermatophyta</taxon>
        <taxon>Magnoliopsida</taxon>
        <taxon>eudicotyledons</taxon>
        <taxon>Gunneridae</taxon>
        <taxon>Pentapetalae</taxon>
        <taxon>rosids</taxon>
        <taxon>fabids</taxon>
        <taxon>Fabales</taxon>
        <taxon>Fabaceae</taxon>
        <taxon>Papilionoideae</taxon>
        <taxon>50 kb inversion clade</taxon>
        <taxon>NPAAA clade</taxon>
        <taxon>Hologalegina</taxon>
        <taxon>IRL clade</taxon>
        <taxon>Trifolieae</taxon>
        <taxon>Trifolium</taxon>
    </lineage>
</organism>
<evidence type="ECO:0000313" key="3">
    <source>
        <dbReference type="Proteomes" id="UP000242715"/>
    </source>
</evidence>
<evidence type="ECO:0000313" key="2">
    <source>
        <dbReference type="EMBL" id="GAU41136.1"/>
    </source>
</evidence>
<gene>
    <name evidence="2" type="ORF">TSUD_288260</name>
</gene>
<name>A0A2Z6NBS9_TRISU</name>
<proteinExistence type="predicted"/>
<dbReference type="OrthoDB" id="10412290at2759"/>
<dbReference type="EMBL" id="DF973847">
    <property type="protein sequence ID" value="GAU41136.1"/>
    <property type="molecule type" value="Genomic_DNA"/>
</dbReference>
<sequence>MNSPPRSTSTISSTKGPDSLPNVETLVESMKGMLREDLDNMLKTPWLVEHFLEIVEDLQSLATQLTPLQLGFLNQVKMVGNLLISDLPFIQSLDEASHKNINDLKRAHMIEAWTNIKAFARHL</sequence>
<protein>
    <submittedName>
        <fullName evidence="2">Uncharacterized protein</fullName>
    </submittedName>
</protein>
<reference evidence="3" key="1">
    <citation type="journal article" date="2017" name="Front. Plant Sci.">
        <title>Climate Clever Clovers: New Paradigm to Reduce the Environmental Footprint of Ruminants by Breeding Low Methanogenic Forages Utilizing Haplotype Variation.</title>
        <authorList>
            <person name="Kaur P."/>
            <person name="Appels R."/>
            <person name="Bayer P.E."/>
            <person name="Keeble-Gagnere G."/>
            <person name="Wang J."/>
            <person name="Hirakawa H."/>
            <person name="Shirasawa K."/>
            <person name="Vercoe P."/>
            <person name="Stefanova K."/>
            <person name="Durmic Z."/>
            <person name="Nichols P."/>
            <person name="Revell C."/>
            <person name="Isobe S.N."/>
            <person name="Edwards D."/>
            <person name="Erskine W."/>
        </authorList>
    </citation>
    <scope>NUCLEOTIDE SEQUENCE [LARGE SCALE GENOMIC DNA]</scope>
    <source>
        <strain evidence="3">cv. Daliak</strain>
    </source>
</reference>